<dbReference type="GO" id="GO:0005634">
    <property type="term" value="C:nucleus"/>
    <property type="evidence" value="ECO:0007669"/>
    <property type="project" value="TreeGrafter"/>
</dbReference>
<sequence length="101" mass="12181">MTLNTQDEYRIRKEDIELYKKIRREVEQEFMAKYEPVDYRSVTKIDFHKDVVRLPPRPEPMGNTHYSTNRTTPFGRNAAFTTPIDQYLNSRMPCEMQVYSR</sequence>
<dbReference type="GO" id="GO:0008017">
    <property type="term" value="F:microtubule binding"/>
    <property type="evidence" value="ECO:0007669"/>
    <property type="project" value="InterPro"/>
</dbReference>
<organism evidence="2 3">
    <name type="scientific">Schistosoma haematobium</name>
    <name type="common">Blood fluke</name>
    <dbReference type="NCBI Taxonomy" id="6185"/>
    <lineage>
        <taxon>Eukaryota</taxon>
        <taxon>Metazoa</taxon>
        <taxon>Spiralia</taxon>
        <taxon>Lophotrochozoa</taxon>
        <taxon>Platyhelminthes</taxon>
        <taxon>Trematoda</taxon>
        <taxon>Digenea</taxon>
        <taxon>Strigeidida</taxon>
        <taxon>Schistosomatoidea</taxon>
        <taxon>Schistosomatidae</taxon>
        <taxon>Schistosoma</taxon>
    </lineage>
</organism>
<dbReference type="AlphaFoldDB" id="A0A922LYH7"/>
<name>A0A922LYH7_SCHHA</name>
<dbReference type="EMBL" id="AMPZ03000001">
    <property type="protein sequence ID" value="KAH9596504.1"/>
    <property type="molecule type" value="Genomic_DNA"/>
</dbReference>
<reference evidence="2" key="4">
    <citation type="journal article" date="2022" name="PLoS Pathog.">
        <title>Chromosome-level genome of Schistosoma haematobium underpins genome-wide explorations of molecular variation.</title>
        <authorList>
            <person name="Stroehlein A.J."/>
            <person name="Korhonen P.K."/>
            <person name="Lee V.V."/>
            <person name="Ralph S.A."/>
            <person name="Mentink-Kane M."/>
            <person name="You H."/>
            <person name="McManus D.P."/>
            <person name="Tchuente L.T."/>
            <person name="Stothard J.R."/>
            <person name="Kaur P."/>
            <person name="Dudchenko O."/>
            <person name="Aiden E.L."/>
            <person name="Yang B."/>
            <person name="Yang H."/>
            <person name="Emery A.M."/>
            <person name="Webster B.L."/>
            <person name="Brindley P.J."/>
            <person name="Rollinson D."/>
            <person name="Chang B.C.H."/>
            <person name="Gasser R.B."/>
            <person name="Young N.D."/>
        </authorList>
    </citation>
    <scope>NUCLEOTIDE SEQUENCE</scope>
</reference>
<dbReference type="CTD" id="26206"/>
<feature type="region of interest" description="Disordered" evidence="1">
    <location>
        <begin position="53"/>
        <end position="78"/>
    </location>
</feature>
<gene>
    <name evidence="2" type="primary">SPAG8</name>
    <name evidence="2" type="ORF">MS3_00002162</name>
</gene>
<dbReference type="InterPro" id="IPR026124">
    <property type="entry name" value="Sperm-assoc_Ag8"/>
</dbReference>
<accession>A0A922LYH7</accession>
<evidence type="ECO:0000256" key="1">
    <source>
        <dbReference type="SAM" id="MobiDB-lite"/>
    </source>
</evidence>
<protein>
    <submittedName>
        <fullName evidence="2">Sperm-associated antigen 8</fullName>
    </submittedName>
</protein>
<evidence type="ECO:0000313" key="2">
    <source>
        <dbReference type="EMBL" id="KAH9596504.1"/>
    </source>
</evidence>
<keyword evidence="3" id="KW-1185">Reference proteome</keyword>
<dbReference type="GO" id="GO:0005737">
    <property type="term" value="C:cytoplasm"/>
    <property type="evidence" value="ECO:0007669"/>
    <property type="project" value="TreeGrafter"/>
</dbReference>
<dbReference type="GeneID" id="24597200"/>
<dbReference type="RefSeq" id="XP_051075191.1">
    <property type="nucleotide sequence ID" value="XM_051209733.1"/>
</dbReference>
<dbReference type="GO" id="GO:0045944">
    <property type="term" value="P:positive regulation of transcription by RNA polymerase II"/>
    <property type="evidence" value="ECO:0007669"/>
    <property type="project" value="TreeGrafter"/>
</dbReference>
<dbReference type="Proteomes" id="UP000471633">
    <property type="component" value="Unassembled WGS sequence"/>
</dbReference>
<proteinExistence type="predicted"/>
<reference evidence="2" key="1">
    <citation type="journal article" date="2012" name="Nat. Genet.">
        <title>Whole-genome sequence of Schistosoma haematobium.</title>
        <authorList>
            <person name="Young N.D."/>
            <person name="Jex A.R."/>
            <person name="Li B."/>
            <person name="Liu S."/>
            <person name="Yang L."/>
            <person name="Xiong Z."/>
            <person name="Li Y."/>
            <person name="Cantacessi C."/>
            <person name="Hall R.S."/>
            <person name="Xu X."/>
            <person name="Chen F."/>
            <person name="Wu X."/>
            <person name="Zerlotini A."/>
            <person name="Oliveira G."/>
            <person name="Hofmann A."/>
            <person name="Zhang G."/>
            <person name="Fang X."/>
            <person name="Kang Y."/>
            <person name="Campbell B.E."/>
            <person name="Loukas A."/>
            <person name="Ranganathan S."/>
            <person name="Rollinson D."/>
            <person name="Rinaldi G."/>
            <person name="Brindley P.J."/>
            <person name="Yang H."/>
            <person name="Wang J."/>
            <person name="Wang J."/>
            <person name="Gasser R.B."/>
        </authorList>
    </citation>
    <scope>NUCLEOTIDE SEQUENCE</scope>
</reference>
<dbReference type="PANTHER" id="PTHR15510">
    <property type="entry name" value="SPERM-ASSOCIATED ANTIGEN 8"/>
    <property type="match status" value="1"/>
</dbReference>
<reference evidence="2" key="2">
    <citation type="journal article" date="2019" name="Gigascience">
        <title>High-quality Schistosoma haematobium genome achieved by single-molecule and long-range sequencing.</title>
        <authorList>
            <person name="Stroehlein A.J."/>
            <person name="Korhonen P.K."/>
            <person name="Chong T.M."/>
            <person name="Lim Y.L."/>
            <person name="Chan K.G."/>
            <person name="Webster B."/>
            <person name="Rollinson D."/>
            <person name="Brindley P.J."/>
            <person name="Gasser R.B."/>
            <person name="Young N.D."/>
        </authorList>
    </citation>
    <scope>NUCLEOTIDE SEQUENCE</scope>
</reference>
<reference evidence="2" key="3">
    <citation type="submission" date="2021-06" db="EMBL/GenBank/DDBJ databases">
        <title>Chromosome-level genome assembly for S. haematobium.</title>
        <authorList>
            <person name="Stroehlein A.J."/>
        </authorList>
    </citation>
    <scope>NUCLEOTIDE SEQUENCE</scope>
</reference>
<feature type="compositionally biased region" description="Polar residues" evidence="1">
    <location>
        <begin position="64"/>
        <end position="78"/>
    </location>
</feature>
<comment type="caution">
    <text evidence="2">The sequence shown here is derived from an EMBL/GenBank/DDBJ whole genome shotgun (WGS) entry which is preliminary data.</text>
</comment>
<dbReference type="PANTHER" id="PTHR15510:SF5">
    <property type="entry name" value="SPERM-ASSOCIATED ANTIGEN 8"/>
    <property type="match status" value="1"/>
</dbReference>
<evidence type="ECO:0000313" key="3">
    <source>
        <dbReference type="Proteomes" id="UP000471633"/>
    </source>
</evidence>